<proteinExistence type="predicted"/>
<dbReference type="EMBL" id="CAJNOR010015829">
    <property type="protein sequence ID" value="CAF1683381.1"/>
    <property type="molecule type" value="Genomic_DNA"/>
</dbReference>
<gene>
    <name evidence="2" type="ORF">XAT740_LOCUS61183</name>
</gene>
<sequence>MKKRIIDLPDLPDEILLIIFNKLGSFDVLYSLLNSTQRLDRIARSSYSKSINFSIELSDGQICPIDSAELHRFNIEMLPQIHDRIQMMTLEPTNIERILSSQFPNLHTLVLVGFSPDLLLNYFTGNLLQSRNFNYLIVYV</sequence>
<evidence type="ECO:0000259" key="1">
    <source>
        <dbReference type="PROSITE" id="PS50181"/>
    </source>
</evidence>
<evidence type="ECO:0000313" key="2">
    <source>
        <dbReference type="EMBL" id="CAF1683381.1"/>
    </source>
</evidence>
<dbReference type="Proteomes" id="UP000663828">
    <property type="component" value="Unassembled WGS sequence"/>
</dbReference>
<protein>
    <recommendedName>
        <fullName evidence="1">F-box domain-containing protein</fullName>
    </recommendedName>
</protein>
<evidence type="ECO:0000313" key="3">
    <source>
        <dbReference type="Proteomes" id="UP000663828"/>
    </source>
</evidence>
<feature type="domain" description="F-box" evidence="1">
    <location>
        <begin position="5"/>
        <end position="50"/>
    </location>
</feature>
<dbReference type="PROSITE" id="PS50181">
    <property type="entry name" value="FBOX"/>
    <property type="match status" value="1"/>
</dbReference>
<keyword evidence="3" id="KW-1185">Reference proteome</keyword>
<name>A0A816H419_ADIRI</name>
<accession>A0A816H419</accession>
<dbReference type="AlphaFoldDB" id="A0A816H419"/>
<dbReference type="InterPro" id="IPR001810">
    <property type="entry name" value="F-box_dom"/>
</dbReference>
<reference evidence="2" key="1">
    <citation type="submission" date="2021-02" db="EMBL/GenBank/DDBJ databases">
        <authorList>
            <person name="Nowell W R."/>
        </authorList>
    </citation>
    <scope>NUCLEOTIDE SEQUENCE</scope>
</reference>
<comment type="caution">
    <text evidence="2">The sequence shown here is derived from an EMBL/GenBank/DDBJ whole genome shotgun (WGS) entry which is preliminary data.</text>
</comment>
<organism evidence="2 3">
    <name type="scientific">Adineta ricciae</name>
    <name type="common">Rotifer</name>
    <dbReference type="NCBI Taxonomy" id="249248"/>
    <lineage>
        <taxon>Eukaryota</taxon>
        <taxon>Metazoa</taxon>
        <taxon>Spiralia</taxon>
        <taxon>Gnathifera</taxon>
        <taxon>Rotifera</taxon>
        <taxon>Eurotatoria</taxon>
        <taxon>Bdelloidea</taxon>
        <taxon>Adinetida</taxon>
        <taxon>Adinetidae</taxon>
        <taxon>Adineta</taxon>
    </lineage>
</organism>